<dbReference type="InterPro" id="IPR013083">
    <property type="entry name" value="Znf_RING/FYVE/PHD"/>
</dbReference>
<reference evidence="4 5" key="1">
    <citation type="journal article" date="2008" name="Virology">
        <title>Sequence analysis of a non-classified, non-occluded DNA virus that causes salivary gland hypertrophy of Musca domestica, MdSGHV.</title>
        <authorList>
            <person name="Garcia-Maruniak A."/>
            <person name="Maruniak J.E."/>
            <person name="Farmerie W."/>
            <person name="Boucias D.G."/>
        </authorList>
    </citation>
    <scope>NUCLEOTIDE SEQUENCE [LARGE SCALE GENOMIC DNA]</scope>
    <source>
        <strain evidence="5">Isolate Musca domestica/United States/Boucias/-</strain>
    </source>
</reference>
<organism evidence="4 5">
    <name type="scientific">Musca hytrovirus</name>
    <name type="common">isolate Musca domestica/United States/Boucias/-</name>
    <name type="synonym">MHV</name>
    <dbReference type="NCBI Taxonomy" id="523909"/>
    <lineage>
        <taxon>Viruses</taxon>
        <taxon>Viruses incertae sedis</taxon>
        <taxon>Naldaviricetes</taxon>
        <taxon>Lefavirales</taxon>
        <taxon>Hytrosaviridae</taxon>
        <taxon>Muscavirus</taxon>
        <taxon>Muscavirus musdomesticae</taxon>
    </lineage>
</organism>
<evidence type="ECO:0000313" key="5">
    <source>
        <dbReference type="Proteomes" id="UP000011274"/>
    </source>
</evidence>
<evidence type="ECO:0000313" key="4">
    <source>
        <dbReference type="EMBL" id="ACD03523.1"/>
    </source>
</evidence>
<accession>B2YG41</accession>
<feature type="domain" description="RING-type" evidence="3">
    <location>
        <begin position="214"/>
        <end position="252"/>
    </location>
</feature>
<dbReference type="SUPFAM" id="SSF57850">
    <property type="entry name" value="RING/U-box"/>
    <property type="match status" value="1"/>
</dbReference>
<feature type="region of interest" description="Disordered" evidence="2">
    <location>
        <begin position="285"/>
        <end position="338"/>
    </location>
</feature>
<dbReference type="KEGG" id="vg:6295382"/>
<name>B2YG41_MHVB</name>
<dbReference type="Proteomes" id="UP000011274">
    <property type="component" value="Segment"/>
</dbReference>
<keyword evidence="1" id="KW-0479">Metal-binding</keyword>
<dbReference type="SMART" id="SM00184">
    <property type="entry name" value="RING"/>
    <property type="match status" value="1"/>
</dbReference>
<dbReference type="InterPro" id="IPR001841">
    <property type="entry name" value="Znf_RING"/>
</dbReference>
<sequence length="475" mass="52067">MSLNQWNHRQEPSIQEEPSIQVAMQATANLAKIRHNIYLIRFQLNSIVPEIEELEEMCRGTMENLVDSRVVYQNALTAARMFREIRSKLKGTLKSSSSSSSSRGGNGGNDDNGDDVGIVQNCIKISIAVQTDDDDAPIPVDDDVDGMEFLPATPPPPPLTKSDSGTDPMPVAEKRDASTCMHSGFGRGSDADEDNNDINIAMANHNFMNVNRLCPVCLDIFTAGSDLLLLPCCHWVCQTCSEWIARKCPLCREVSPTAIRHYMSGDNIAYIAVDLPTAPSAAAASSAAAPISVPDDTPEPSDMDDDDDDDDDEFDESGDDDDDNNAQRTLPLSQRPRQQYVQQYVNEHYPTAMATAEAIRGSVRGSTRAPSTTQPQSEDRLYNIDEEVDNLFRTMNRVANDLHNTLNGGGGGSIAGDSSVAGDGVDFNDINDADFTIRRPIRVSTSRRRTRATNASVISRGTNRTHVTIRNRRTR</sequence>
<feature type="compositionally biased region" description="Acidic residues" evidence="2">
    <location>
        <begin position="296"/>
        <end position="324"/>
    </location>
</feature>
<evidence type="ECO:0000256" key="1">
    <source>
        <dbReference type="PROSITE-ProRule" id="PRU00175"/>
    </source>
</evidence>
<feature type="region of interest" description="Disordered" evidence="2">
    <location>
        <begin position="360"/>
        <end position="379"/>
    </location>
</feature>
<keyword evidence="5" id="KW-1185">Reference proteome</keyword>
<dbReference type="Gene3D" id="3.30.40.10">
    <property type="entry name" value="Zinc/RING finger domain, C3HC4 (zinc finger)"/>
    <property type="match status" value="1"/>
</dbReference>
<protein>
    <recommendedName>
        <fullName evidence="3">RING-type domain-containing protein</fullName>
    </recommendedName>
</protein>
<dbReference type="GeneID" id="6295382"/>
<dbReference type="Pfam" id="PF13639">
    <property type="entry name" value="zf-RING_2"/>
    <property type="match status" value="1"/>
</dbReference>
<keyword evidence="1" id="KW-0863">Zinc-finger</keyword>
<organismHost>
    <name type="scientific">Musca domestica</name>
    <name type="common">House fly</name>
    <dbReference type="NCBI Taxonomy" id="7370"/>
</organismHost>
<feature type="region of interest" description="Disordered" evidence="2">
    <location>
        <begin position="90"/>
        <end position="115"/>
    </location>
</feature>
<proteinExistence type="predicted"/>
<dbReference type="PROSITE" id="PS50089">
    <property type="entry name" value="ZF_RING_2"/>
    <property type="match status" value="1"/>
</dbReference>
<evidence type="ECO:0000259" key="3">
    <source>
        <dbReference type="PROSITE" id="PS50089"/>
    </source>
</evidence>
<keyword evidence="1" id="KW-0862">Zinc</keyword>
<dbReference type="GO" id="GO:0008270">
    <property type="term" value="F:zinc ion binding"/>
    <property type="evidence" value="ECO:0007669"/>
    <property type="project" value="UniProtKB-KW"/>
</dbReference>
<evidence type="ECO:0000256" key="2">
    <source>
        <dbReference type="SAM" id="MobiDB-lite"/>
    </source>
</evidence>
<gene>
    <name evidence="4" type="ORF">MdSGHV064</name>
</gene>
<dbReference type="EMBL" id="EU522111">
    <property type="protein sequence ID" value="ACD03523.1"/>
    <property type="molecule type" value="Genomic_DNA"/>
</dbReference>
<feature type="compositionally biased region" description="Polar residues" evidence="2">
    <location>
        <begin position="364"/>
        <end position="376"/>
    </location>
</feature>
<dbReference type="RefSeq" id="YP_001883392.1">
    <property type="nucleotide sequence ID" value="NC_010671.1"/>
</dbReference>